<dbReference type="InterPro" id="IPR052958">
    <property type="entry name" value="IFN-induced_PKR_regulator"/>
</dbReference>
<accession>A0AAJ7WH74</accession>
<dbReference type="GeneID" id="108863664"/>
<dbReference type="PANTHER" id="PTHR46289:SF14">
    <property type="entry name" value="DUF4371 DOMAIN-CONTAINING PROTEIN"/>
    <property type="match status" value="1"/>
</dbReference>
<dbReference type="KEGG" id="goe:108863664"/>
<dbReference type="Proteomes" id="UP000694867">
    <property type="component" value="Unplaced"/>
</dbReference>
<dbReference type="PANTHER" id="PTHR46289">
    <property type="entry name" value="52 KDA REPRESSOR OF THE INHIBITOR OF THE PROTEIN KINASE-LIKE PROTEIN-RELATED"/>
    <property type="match status" value="1"/>
</dbReference>
<organism evidence="1 2">
    <name type="scientific">Galendromus occidentalis</name>
    <name type="common">western predatory mite</name>
    <dbReference type="NCBI Taxonomy" id="34638"/>
    <lineage>
        <taxon>Eukaryota</taxon>
        <taxon>Metazoa</taxon>
        <taxon>Ecdysozoa</taxon>
        <taxon>Arthropoda</taxon>
        <taxon>Chelicerata</taxon>
        <taxon>Arachnida</taxon>
        <taxon>Acari</taxon>
        <taxon>Parasitiformes</taxon>
        <taxon>Mesostigmata</taxon>
        <taxon>Gamasina</taxon>
        <taxon>Phytoseioidea</taxon>
        <taxon>Phytoseiidae</taxon>
        <taxon>Typhlodrominae</taxon>
        <taxon>Galendromus</taxon>
    </lineage>
</organism>
<protein>
    <submittedName>
        <fullName evidence="2">Uncharacterized protein LOC108863664</fullName>
    </submittedName>
</protein>
<dbReference type="RefSeq" id="XP_028966722.1">
    <property type="nucleotide sequence ID" value="XM_029110889.1"/>
</dbReference>
<name>A0AAJ7WH74_9ACAR</name>
<gene>
    <name evidence="2" type="primary">LOC108863664</name>
</gene>
<sequence>MYCEVFDKTGAGLAAKIPENLSAEGIDVSKMRGQGYDGCSAMSGRFKGVQTSPELDLLSAIETVDVLAAVLQQRRDDAETRFAELFEEIERICSDIGVEIELPRRCGTQGHRENHPSRATEEYYRVSLYIVNLDQLIQEFNSIFADCRAEALKIQFLVPKYVEKGQFCDLSQALDFYKDDLSCSMSVISAEYELWKYLWSKVPAEERPGNALKALNQCSSIDYPKISILLQNATLPVTTSTAERTSSVLKLLKTDLRSTMKGERLNGLTALKIHRLLLKRFWTTWRLIRESLKWFCEVVSGK</sequence>
<reference evidence="2" key="1">
    <citation type="submission" date="2025-08" db="UniProtKB">
        <authorList>
            <consortium name="RefSeq"/>
        </authorList>
    </citation>
    <scope>IDENTIFICATION</scope>
</reference>
<dbReference type="AlphaFoldDB" id="A0AAJ7WH74"/>
<keyword evidence="1" id="KW-1185">Reference proteome</keyword>
<evidence type="ECO:0000313" key="2">
    <source>
        <dbReference type="RefSeq" id="XP_028966722.1"/>
    </source>
</evidence>
<proteinExistence type="predicted"/>
<evidence type="ECO:0000313" key="1">
    <source>
        <dbReference type="Proteomes" id="UP000694867"/>
    </source>
</evidence>